<dbReference type="InParanoid" id="A0A098DXK8"/>
<protein>
    <submittedName>
        <fullName evidence="1">Chromosome 3, complete genome</fullName>
    </submittedName>
</protein>
<evidence type="ECO:0000313" key="1">
    <source>
        <dbReference type="EMBL" id="CEF86067.1"/>
    </source>
</evidence>
<reference evidence="1 3" key="3">
    <citation type="journal article" date="2015" name="BMC Genomics">
        <title>The completed genome sequence of the pathogenic ascomycete fungus Fusarium graminearum.</title>
        <authorList>
            <person name="King R."/>
            <person name="Urban M."/>
            <person name="Hammond-Kosack M.C."/>
            <person name="Hassani-Pak K."/>
            <person name="Hammond-Kosack K.E."/>
        </authorList>
    </citation>
    <scope>NUCLEOTIDE SEQUENCE [LARGE SCALE GENOMIC DNA]</scope>
    <source>
        <strain evidence="3">ATCC MYA-4620 / CBS 123657 / FGSC 9075 / NRRL 31084 / PH-1</strain>
        <strain evidence="1">PH-1</strain>
    </source>
</reference>
<dbReference type="VEuPathDB" id="FungiDB:FGRAMPH1_01G17313"/>
<name>A0A098DXK8_GIBZE</name>
<gene>
    <name evidence="1" type="ORF">FGRAMPH1_01T17313</name>
</gene>
<reference evidence="2 3" key="1">
    <citation type="journal article" date="2007" name="Science">
        <title>The Fusarium graminearum genome reveals a link between localized polymorphism and pathogen specialization.</title>
        <authorList>
            <person name="Cuomo C.A."/>
            <person name="Gueldener U."/>
            <person name="Xu J.-R."/>
            <person name="Trail F."/>
            <person name="Turgeon B.G."/>
            <person name="Di Pietro A."/>
            <person name="Walton J.D."/>
            <person name="Ma L.-J."/>
            <person name="Baker S.E."/>
            <person name="Rep M."/>
            <person name="Adam G."/>
            <person name="Antoniw J."/>
            <person name="Baldwin T."/>
            <person name="Calvo S.E."/>
            <person name="Chang Y.-L."/>
            <person name="DeCaprio D."/>
            <person name="Gale L.R."/>
            <person name="Gnerre S."/>
            <person name="Goswami R.S."/>
            <person name="Hammond-Kosack K."/>
            <person name="Harris L.J."/>
            <person name="Hilburn K."/>
            <person name="Kennell J.C."/>
            <person name="Kroken S."/>
            <person name="Magnuson J.K."/>
            <person name="Mannhaupt G."/>
            <person name="Mauceli E.W."/>
            <person name="Mewes H.-W."/>
            <person name="Mitterbauer R."/>
            <person name="Muehlbauer G."/>
            <person name="Muensterkoetter M."/>
            <person name="Nelson D."/>
            <person name="O'Donnell K."/>
            <person name="Ouellet T."/>
            <person name="Qi W."/>
            <person name="Quesneville H."/>
            <person name="Roncero M.I.G."/>
            <person name="Seong K.-Y."/>
            <person name="Tetko I.V."/>
            <person name="Urban M."/>
            <person name="Waalwijk C."/>
            <person name="Ward T.J."/>
            <person name="Yao J."/>
            <person name="Birren B.W."/>
            <person name="Kistler H.C."/>
        </authorList>
    </citation>
    <scope>NUCLEOTIDE SEQUENCE [LARGE SCALE GENOMIC DNA]</scope>
    <source>
        <strain evidence="3">ATCC MYA-4620 / CBS 123657 / FGSC 9075 / NRRL 31084 / PH-1</strain>
        <strain evidence="2">PH-1 / ATCC MYA-4620 / FGSC 9075 / NRRL 31084</strain>
    </source>
</reference>
<keyword evidence="3" id="KW-1185">Reference proteome</keyword>
<dbReference type="Proteomes" id="UP000070720">
    <property type="component" value="Chromosome 3"/>
</dbReference>
<accession>A0A098DXK8</accession>
<dbReference type="EnsemblFungi" id="CEF86067">
    <property type="protein sequence ID" value="CEF86067"/>
    <property type="gene ID" value="FGRRES_15286"/>
</dbReference>
<evidence type="ECO:0000313" key="3">
    <source>
        <dbReference type="Proteomes" id="UP000070720"/>
    </source>
</evidence>
<reference evidence="2" key="4">
    <citation type="submission" date="2017-01" db="UniProtKB">
        <authorList>
            <consortium name="EnsemblFungi"/>
        </authorList>
    </citation>
    <scope>IDENTIFICATION</scope>
    <source>
        <strain evidence="2">PH-1 / ATCC MYA-4620 / FGSC 9075 / NRRL 31084</strain>
    </source>
</reference>
<reference evidence="2 3" key="2">
    <citation type="journal article" date="2010" name="Nature">
        <title>Comparative genomics reveals mobile pathogenicity chromosomes in Fusarium.</title>
        <authorList>
            <person name="Ma L.J."/>
            <person name="van der Does H.C."/>
            <person name="Borkovich K.A."/>
            <person name="Coleman J.J."/>
            <person name="Daboussi M.J."/>
            <person name="Di Pietro A."/>
            <person name="Dufresne M."/>
            <person name="Freitag M."/>
            <person name="Grabherr M."/>
            <person name="Henrissat B."/>
            <person name="Houterman P.M."/>
            <person name="Kang S."/>
            <person name="Shim W.B."/>
            <person name="Woloshuk C."/>
            <person name="Xie X."/>
            <person name="Xu J.R."/>
            <person name="Antoniw J."/>
            <person name="Baker S.E."/>
            <person name="Bluhm B.H."/>
            <person name="Breakspear A."/>
            <person name="Brown D.W."/>
            <person name="Butchko R.A."/>
            <person name="Chapman S."/>
            <person name="Coulson R."/>
            <person name="Coutinho P.M."/>
            <person name="Danchin E.G."/>
            <person name="Diener A."/>
            <person name="Gale L.R."/>
            <person name="Gardiner D.M."/>
            <person name="Goff S."/>
            <person name="Hammond-Kosack K.E."/>
            <person name="Hilburn K."/>
            <person name="Hua-Van A."/>
            <person name="Jonkers W."/>
            <person name="Kazan K."/>
            <person name="Kodira C.D."/>
            <person name="Koehrsen M."/>
            <person name="Kumar L."/>
            <person name="Lee Y.H."/>
            <person name="Li L."/>
            <person name="Manners J.M."/>
            <person name="Miranda-Saavedra D."/>
            <person name="Mukherjee M."/>
            <person name="Park G."/>
            <person name="Park J."/>
            <person name="Park S.Y."/>
            <person name="Proctor R.H."/>
            <person name="Regev A."/>
            <person name="Ruiz-Roldan M.C."/>
            <person name="Sain D."/>
            <person name="Sakthikumar S."/>
            <person name="Sykes S."/>
            <person name="Schwartz D.C."/>
            <person name="Turgeon B.G."/>
            <person name="Wapinski I."/>
            <person name="Yoder O."/>
            <person name="Young S."/>
            <person name="Zeng Q."/>
            <person name="Zhou S."/>
            <person name="Galagan J."/>
            <person name="Cuomo C.A."/>
            <person name="Kistler H.C."/>
            <person name="Rep M."/>
        </authorList>
    </citation>
    <scope>GENOME REANNOTATION</scope>
    <source>
        <strain evidence="3">ATCC MYA-4620 / CBS 123657 / FGSC 9075 / NRRL 31084 / PH-1</strain>
        <strain evidence="2">PH-1 / ATCC MYA-4620 / FGSC 9075 / NRRL 31084</strain>
    </source>
</reference>
<dbReference type="EMBL" id="HG970334">
    <property type="protein sequence ID" value="CEF86067.1"/>
    <property type="molecule type" value="Genomic_DNA"/>
</dbReference>
<organism evidence="1 3">
    <name type="scientific">Gibberella zeae (strain ATCC MYA-4620 / CBS 123657 / FGSC 9075 / NRRL 31084 / PH-1)</name>
    <name type="common">Wheat head blight fungus</name>
    <name type="synonym">Fusarium graminearum</name>
    <dbReference type="NCBI Taxonomy" id="229533"/>
    <lineage>
        <taxon>Eukaryota</taxon>
        <taxon>Fungi</taxon>
        <taxon>Dikarya</taxon>
        <taxon>Ascomycota</taxon>
        <taxon>Pezizomycotina</taxon>
        <taxon>Sordariomycetes</taxon>
        <taxon>Hypocreomycetidae</taxon>
        <taxon>Hypocreales</taxon>
        <taxon>Nectriaceae</taxon>
        <taxon>Fusarium</taxon>
    </lineage>
</organism>
<sequence>MGNRGGSFWTLSSRLSILSRTRIQAQFYYALYLFTDDSAAGVESPFGEAVMTDVTRAISQSMIQFN</sequence>
<accession>A0A0E0SI04</accession>
<evidence type="ECO:0000313" key="2">
    <source>
        <dbReference type="EnsemblFungi" id="CEF86067"/>
    </source>
</evidence>
<dbReference type="AlphaFoldDB" id="A0A098DXK8"/>
<proteinExistence type="predicted"/>